<dbReference type="InterPro" id="IPR051855">
    <property type="entry name" value="eIF2B_beta_subunit"/>
</dbReference>
<dbReference type="EMBL" id="VWRR01000001">
    <property type="protein sequence ID" value="KAF6005234.1"/>
    <property type="molecule type" value="Genomic_DNA"/>
</dbReference>
<dbReference type="GO" id="GO:0005851">
    <property type="term" value="C:eukaryotic translation initiation factor 2B complex"/>
    <property type="evidence" value="ECO:0007669"/>
    <property type="project" value="TreeGrafter"/>
</dbReference>
<dbReference type="GO" id="GO:0005829">
    <property type="term" value="C:cytosol"/>
    <property type="evidence" value="ECO:0007669"/>
    <property type="project" value="UniProtKB-SubCell"/>
</dbReference>
<proteinExistence type="inferred from homology"/>
<evidence type="ECO:0000256" key="5">
    <source>
        <dbReference type="ARBA" id="ARBA00022917"/>
    </source>
</evidence>
<dbReference type="GO" id="GO:0005085">
    <property type="term" value="F:guanyl-nucleotide exchange factor activity"/>
    <property type="evidence" value="ECO:0007669"/>
    <property type="project" value="TreeGrafter"/>
</dbReference>
<dbReference type="SUPFAM" id="SSF100950">
    <property type="entry name" value="NagB/RpiA/CoA transferase-like"/>
    <property type="match status" value="1"/>
</dbReference>
<comment type="caution">
    <text evidence="10">The sequence shown here is derived from an EMBL/GenBank/DDBJ whole genome shotgun (WGS) entry which is preliminary data.</text>
</comment>
<evidence type="ECO:0000256" key="6">
    <source>
        <dbReference type="ARBA" id="ARBA00044122"/>
    </source>
</evidence>
<evidence type="ECO:0000256" key="7">
    <source>
        <dbReference type="ARBA" id="ARBA00044228"/>
    </source>
</evidence>
<evidence type="ECO:0000313" key="11">
    <source>
        <dbReference type="Proteomes" id="UP000530660"/>
    </source>
</evidence>
<dbReference type="GO" id="GO:0003743">
    <property type="term" value="F:translation initiation factor activity"/>
    <property type="evidence" value="ECO:0007669"/>
    <property type="project" value="UniProtKB-KW"/>
</dbReference>
<keyword evidence="11" id="KW-1185">Reference proteome</keyword>
<dbReference type="Gene3D" id="3.40.50.10470">
    <property type="entry name" value="Translation initiation factor eif-2b, domain 2"/>
    <property type="match status" value="1"/>
</dbReference>
<dbReference type="OrthoDB" id="3169036at2759"/>
<dbReference type="InterPro" id="IPR037171">
    <property type="entry name" value="NagB/RpiA_transferase-like"/>
</dbReference>
<dbReference type="Pfam" id="PF01008">
    <property type="entry name" value="IF-2B"/>
    <property type="match status" value="1"/>
</dbReference>
<sequence length="132" mass="14752">MARVHKLVVRADVVLADGSVITRPVCRLAAEAAHAHSVPVLVLTELFRISSRFPHDVAIDEKYSNPSRVLPYASFSPFQSRLVTRNPRFAFVPNSQVAIFVTDAGSYSSNFVYRLLRDLYGTRNVTDLETKS</sequence>
<dbReference type="AlphaFoldDB" id="A0A7J7IRQ6"/>
<dbReference type="InterPro" id="IPR042529">
    <property type="entry name" value="IF_2B-like_C"/>
</dbReference>
<comment type="subcellular location">
    <subcellularLocation>
        <location evidence="1">Cytoplasm</location>
        <location evidence="1">Cytosol</location>
    </subcellularLocation>
</comment>
<keyword evidence="5" id="KW-0648">Protein biosynthesis</keyword>
<gene>
    <name evidence="10" type="primary">EIF2B2</name>
    <name evidence="10" type="ORF">F1559_003036</name>
</gene>
<accession>A0A7J7IRQ6</accession>
<evidence type="ECO:0000313" key="10">
    <source>
        <dbReference type="EMBL" id="KAF6005234.1"/>
    </source>
</evidence>
<dbReference type="InterPro" id="IPR000649">
    <property type="entry name" value="IF-2B-related"/>
</dbReference>
<comment type="subunit">
    <text evidence="8">Component of the translation initiation factor 2B (eIF2B) complex which is a heterodecamer of two sets of five different subunits: alpha, beta, gamma, delta and epsilon. Subunits alpha, beta and delta comprise a regulatory subcomplex and subunits epsilon and gamma comprise a catalytic subcomplex. Within the complex, the hexameric regulatory complex resides at the center, with the two heterodimeric catalytic subcomplexes bound on opposite sides.</text>
</comment>
<organism evidence="10 11">
    <name type="scientific">Cyanidiococcus yangmingshanensis</name>
    <dbReference type="NCBI Taxonomy" id="2690220"/>
    <lineage>
        <taxon>Eukaryota</taxon>
        <taxon>Rhodophyta</taxon>
        <taxon>Bangiophyceae</taxon>
        <taxon>Cyanidiales</taxon>
        <taxon>Cyanidiaceae</taxon>
        <taxon>Cyanidiococcus</taxon>
    </lineage>
</organism>
<evidence type="ECO:0000256" key="9">
    <source>
        <dbReference type="RuleBase" id="RU003814"/>
    </source>
</evidence>
<keyword evidence="4 10" id="KW-0396">Initiation factor</keyword>
<dbReference type="PANTHER" id="PTHR45859">
    <property type="entry name" value="TRANSLATION INITIATION FACTOR EIF-2B SUBUNIT BETA"/>
    <property type="match status" value="1"/>
</dbReference>
<evidence type="ECO:0000256" key="3">
    <source>
        <dbReference type="ARBA" id="ARBA00022490"/>
    </source>
</evidence>
<evidence type="ECO:0000256" key="8">
    <source>
        <dbReference type="ARBA" id="ARBA00046432"/>
    </source>
</evidence>
<dbReference type="PANTHER" id="PTHR45859:SF1">
    <property type="entry name" value="TRANSLATION INITIATION FACTOR EIF-2B SUBUNIT BETA"/>
    <property type="match status" value="1"/>
</dbReference>
<evidence type="ECO:0000256" key="2">
    <source>
        <dbReference type="ARBA" id="ARBA00007251"/>
    </source>
</evidence>
<reference evidence="10 11" key="1">
    <citation type="journal article" date="2020" name="J. Phycol.">
        <title>Comparative genome analysis reveals Cyanidiococcus gen. nov., a new extremophilic red algal genus sister to Cyanidioschyzon (Cyanidioschyzonaceae, Rhodophyta).</title>
        <authorList>
            <person name="Liu S.-L."/>
            <person name="Chiang Y.-R."/>
            <person name="Yoon H.S."/>
            <person name="Fu H.-Y."/>
        </authorList>
    </citation>
    <scope>NUCLEOTIDE SEQUENCE [LARGE SCALE GENOMIC DNA]</scope>
    <source>
        <strain evidence="10 11">THAL066</strain>
    </source>
</reference>
<dbReference type="Proteomes" id="UP000530660">
    <property type="component" value="Unassembled WGS sequence"/>
</dbReference>
<keyword evidence="3" id="KW-0963">Cytoplasm</keyword>
<name>A0A7J7IRQ6_9RHOD</name>
<evidence type="ECO:0000256" key="4">
    <source>
        <dbReference type="ARBA" id="ARBA00022540"/>
    </source>
</evidence>
<comment type="similarity">
    <text evidence="2 9">Belongs to the eIF-2B alpha/beta/delta subunits family.</text>
</comment>
<protein>
    <recommendedName>
        <fullName evidence="6">Translation initiation factor eIF2B subunit beta</fullName>
    </recommendedName>
    <alternativeName>
        <fullName evidence="7">eIF2B GDP-GTP exchange factor subunit beta</fullName>
    </alternativeName>
</protein>
<evidence type="ECO:0000256" key="1">
    <source>
        <dbReference type="ARBA" id="ARBA00004514"/>
    </source>
</evidence>